<comment type="caution">
    <text evidence="2">The sequence shown here is derived from an EMBL/GenBank/DDBJ whole genome shotgun (WGS) entry which is preliminary data.</text>
</comment>
<evidence type="ECO:0000259" key="1">
    <source>
        <dbReference type="Pfam" id="PF13472"/>
    </source>
</evidence>
<sequence length="198" mass="22447">MDWYEYEVRDLEQITRANAPLPDAIAFYGSSSIRLWTTLGDDFPDLPVVNLGFGGSTLEACAYFFDRLIPPCRPRAIVFYAGDNDLGDGRSPEQVLDSFRSLRSKVVAIPGGVRFLFVSIKPSPARWHLRDRIVKTNDLVRAELATWPEAGYADVYHPMLGPDGRPRPELFEPDMLHLNPAGYRLWTERLSAERAKFT</sequence>
<evidence type="ECO:0000313" key="3">
    <source>
        <dbReference type="Proteomes" id="UP000214646"/>
    </source>
</evidence>
<dbReference type="RefSeq" id="WP_088256399.1">
    <property type="nucleotide sequence ID" value="NZ_NIDE01000008.1"/>
</dbReference>
<proteinExistence type="predicted"/>
<dbReference type="CDD" id="cd04502">
    <property type="entry name" value="SGNH_hydrolase_like_7"/>
    <property type="match status" value="1"/>
</dbReference>
<accession>A0A225DHP7</accession>
<evidence type="ECO:0000313" key="2">
    <source>
        <dbReference type="EMBL" id="OWK40493.1"/>
    </source>
</evidence>
<dbReference type="EMBL" id="NIDE01000008">
    <property type="protein sequence ID" value="OWK40493.1"/>
    <property type="molecule type" value="Genomic_DNA"/>
</dbReference>
<dbReference type="Pfam" id="PF13472">
    <property type="entry name" value="Lipase_GDSL_2"/>
    <property type="match status" value="1"/>
</dbReference>
<dbReference type="InterPro" id="IPR013830">
    <property type="entry name" value="SGNH_hydro"/>
</dbReference>
<gene>
    <name evidence="2" type="ORF">FRUB_05412</name>
</gene>
<feature type="domain" description="SGNH hydrolase-type esterase" evidence="1">
    <location>
        <begin position="37"/>
        <end position="185"/>
    </location>
</feature>
<dbReference type="OrthoDB" id="2513075at2"/>
<name>A0A225DHP7_9BACT</name>
<dbReference type="GO" id="GO:0016788">
    <property type="term" value="F:hydrolase activity, acting on ester bonds"/>
    <property type="evidence" value="ECO:0007669"/>
    <property type="project" value="UniProtKB-ARBA"/>
</dbReference>
<dbReference type="AlphaFoldDB" id="A0A225DHP7"/>
<dbReference type="InterPro" id="IPR036514">
    <property type="entry name" value="SGNH_hydro_sf"/>
</dbReference>
<dbReference type="Proteomes" id="UP000214646">
    <property type="component" value="Unassembled WGS sequence"/>
</dbReference>
<organism evidence="2 3">
    <name type="scientific">Fimbriiglobus ruber</name>
    <dbReference type="NCBI Taxonomy" id="1908690"/>
    <lineage>
        <taxon>Bacteria</taxon>
        <taxon>Pseudomonadati</taxon>
        <taxon>Planctomycetota</taxon>
        <taxon>Planctomycetia</taxon>
        <taxon>Gemmatales</taxon>
        <taxon>Gemmataceae</taxon>
        <taxon>Fimbriiglobus</taxon>
    </lineage>
</organism>
<dbReference type="SUPFAM" id="SSF52266">
    <property type="entry name" value="SGNH hydrolase"/>
    <property type="match status" value="1"/>
</dbReference>
<reference evidence="3" key="1">
    <citation type="submission" date="2017-06" db="EMBL/GenBank/DDBJ databases">
        <title>Genome analysis of Fimbriiglobus ruber SP5, the first member of the order Planctomycetales with confirmed chitinolytic capability.</title>
        <authorList>
            <person name="Ravin N.V."/>
            <person name="Rakitin A.L."/>
            <person name="Ivanova A.A."/>
            <person name="Beletsky A.V."/>
            <person name="Kulichevskaya I.S."/>
            <person name="Mardanov A.V."/>
            <person name="Dedysh S.N."/>
        </authorList>
    </citation>
    <scope>NUCLEOTIDE SEQUENCE [LARGE SCALE GENOMIC DNA]</scope>
    <source>
        <strain evidence="3">SP5</strain>
    </source>
</reference>
<protein>
    <submittedName>
        <fullName evidence="2">GDSL family lipase</fullName>
    </submittedName>
</protein>
<keyword evidence="3" id="KW-1185">Reference proteome</keyword>
<dbReference type="Gene3D" id="3.40.50.1110">
    <property type="entry name" value="SGNH hydrolase"/>
    <property type="match status" value="1"/>
</dbReference>